<dbReference type="EMBL" id="CM055747">
    <property type="protein sequence ID" value="KAJ7996279.1"/>
    <property type="molecule type" value="Genomic_DNA"/>
</dbReference>
<reference evidence="1" key="1">
    <citation type="submission" date="2021-05" db="EMBL/GenBank/DDBJ databases">
        <authorList>
            <person name="Pan Q."/>
            <person name="Jouanno E."/>
            <person name="Zahm M."/>
            <person name="Klopp C."/>
            <person name="Cabau C."/>
            <person name="Louis A."/>
            <person name="Berthelot C."/>
            <person name="Parey E."/>
            <person name="Roest Crollius H."/>
            <person name="Montfort J."/>
            <person name="Robinson-Rechavi M."/>
            <person name="Bouchez O."/>
            <person name="Lampietro C."/>
            <person name="Lopez Roques C."/>
            <person name="Donnadieu C."/>
            <person name="Postlethwait J."/>
            <person name="Bobe J."/>
            <person name="Dillon D."/>
            <person name="Chandos A."/>
            <person name="von Hippel F."/>
            <person name="Guiguen Y."/>
        </authorList>
    </citation>
    <scope>NUCLEOTIDE SEQUENCE</scope>
    <source>
        <strain evidence="1">YG-Jan2019</strain>
    </source>
</reference>
<keyword evidence="2" id="KW-1185">Reference proteome</keyword>
<organism evidence="1 2">
    <name type="scientific">Dallia pectoralis</name>
    <name type="common">Alaska blackfish</name>
    <dbReference type="NCBI Taxonomy" id="75939"/>
    <lineage>
        <taxon>Eukaryota</taxon>
        <taxon>Metazoa</taxon>
        <taxon>Chordata</taxon>
        <taxon>Craniata</taxon>
        <taxon>Vertebrata</taxon>
        <taxon>Euteleostomi</taxon>
        <taxon>Actinopterygii</taxon>
        <taxon>Neopterygii</taxon>
        <taxon>Teleostei</taxon>
        <taxon>Protacanthopterygii</taxon>
        <taxon>Esociformes</taxon>
        <taxon>Umbridae</taxon>
        <taxon>Dallia</taxon>
    </lineage>
</organism>
<accession>A0ACC2FXY1</accession>
<evidence type="ECO:0000313" key="2">
    <source>
        <dbReference type="Proteomes" id="UP001157502"/>
    </source>
</evidence>
<protein>
    <submittedName>
        <fullName evidence="1">Uncharacterized protein</fullName>
    </submittedName>
</protein>
<name>A0ACC2FXY1_DALPE</name>
<sequence>MASRERRLPIAVPVHAQWRTVTIGRDFCVLLCQFYSVCRSSRVHIAAMADDNDLPMRKCLISTYHGNLLDAGTSSPGISPLPPWAYSRMPSPVSAVNPLKYLPTPIFAKLSRESIFSFDCSKDEVGVATKRPRESF</sequence>
<gene>
    <name evidence="1" type="ORF">DPEC_G00235440</name>
</gene>
<evidence type="ECO:0000313" key="1">
    <source>
        <dbReference type="EMBL" id="KAJ7996279.1"/>
    </source>
</evidence>
<proteinExistence type="predicted"/>
<dbReference type="Proteomes" id="UP001157502">
    <property type="component" value="Chromosome 20"/>
</dbReference>
<comment type="caution">
    <text evidence="1">The sequence shown here is derived from an EMBL/GenBank/DDBJ whole genome shotgun (WGS) entry which is preliminary data.</text>
</comment>